<protein>
    <submittedName>
        <fullName evidence="1">Uncharacterized protein</fullName>
    </submittedName>
</protein>
<evidence type="ECO:0000313" key="1">
    <source>
        <dbReference type="EMBL" id="KAJ4496257.1"/>
    </source>
</evidence>
<comment type="caution">
    <text evidence="1">The sequence shown here is derived from an EMBL/GenBank/DDBJ whole genome shotgun (WGS) entry which is preliminary data.</text>
</comment>
<name>A0A9W9B1X8_9AGAR</name>
<evidence type="ECO:0000313" key="2">
    <source>
        <dbReference type="Proteomes" id="UP001150238"/>
    </source>
</evidence>
<dbReference type="EMBL" id="JANVFS010000001">
    <property type="protein sequence ID" value="KAJ4496257.1"/>
    <property type="molecule type" value="Genomic_DNA"/>
</dbReference>
<reference evidence="1" key="1">
    <citation type="submission" date="2022-08" db="EMBL/GenBank/DDBJ databases">
        <authorList>
            <consortium name="DOE Joint Genome Institute"/>
            <person name="Min B."/>
            <person name="Riley R."/>
            <person name="Sierra-Patev S."/>
            <person name="Naranjo-Ortiz M."/>
            <person name="Looney B."/>
            <person name="Konkel Z."/>
            <person name="Slot J.C."/>
            <person name="Sakamoto Y."/>
            <person name="Steenwyk J.L."/>
            <person name="Rokas A."/>
            <person name="Carro J."/>
            <person name="Camarero S."/>
            <person name="Ferreira P."/>
            <person name="Molpeceres G."/>
            <person name="Ruiz-Duenas F.J."/>
            <person name="Serrano A."/>
            <person name="Henrissat B."/>
            <person name="Drula E."/>
            <person name="Hughes K.W."/>
            <person name="Mata J.L."/>
            <person name="Ishikawa N.K."/>
            <person name="Vargas-Isla R."/>
            <person name="Ushijima S."/>
            <person name="Smith C.A."/>
            <person name="Ahrendt S."/>
            <person name="Andreopoulos W."/>
            <person name="He G."/>
            <person name="Labutti K."/>
            <person name="Lipzen A."/>
            <person name="Ng V."/>
            <person name="Sandor L."/>
            <person name="Barry K."/>
            <person name="Martinez A.T."/>
            <person name="Xiao Y."/>
            <person name="Gibbons J.G."/>
            <person name="Terashima K."/>
            <person name="Hibbett D.S."/>
            <person name="Grigoriev I.V."/>
        </authorList>
    </citation>
    <scope>NUCLEOTIDE SEQUENCE</scope>
    <source>
        <strain evidence="1">Sp2 HRB7682 ss15</strain>
    </source>
</reference>
<dbReference type="AlphaFoldDB" id="A0A9W9B1X8"/>
<reference evidence="1" key="2">
    <citation type="journal article" date="2023" name="Proc. Natl. Acad. Sci. U.S.A.">
        <title>A global phylogenomic analysis of the shiitake genus Lentinula.</title>
        <authorList>
            <person name="Sierra-Patev S."/>
            <person name="Min B."/>
            <person name="Naranjo-Ortiz M."/>
            <person name="Looney B."/>
            <person name="Konkel Z."/>
            <person name="Slot J.C."/>
            <person name="Sakamoto Y."/>
            <person name="Steenwyk J.L."/>
            <person name="Rokas A."/>
            <person name="Carro J."/>
            <person name="Camarero S."/>
            <person name="Ferreira P."/>
            <person name="Molpeceres G."/>
            <person name="Ruiz-Duenas F.J."/>
            <person name="Serrano A."/>
            <person name="Henrissat B."/>
            <person name="Drula E."/>
            <person name="Hughes K.W."/>
            <person name="Mata J.L."/>
            <person name="Ishikawa N.K."/>
            <person name="Vargas-Isla R."/>
            <person name="Ushijima S."/>
            <person name="Smith C.A."/>
            <person name="Donoghue J."/>
            <person name="Ahrendt S."/>
            <person name="Andreopoulos W."/>
            <person name="He G."/>
            <person name="LaButti K."/>
            <person name="Lipzen A."/>
            <person name="Ng V."/>
            <person name="Riley R."/>
            <person name="Sandor L."/>
            <person name="Barry K."/>
            <person name="Martinez A.T."/>
            <person name="Xiao Y."/>
            <person name="Gibbons J.G."/>
            <person name="Terashima K."/>
            <person name="Grigoriev I.V."/>
            <person name="Hibbett D."/>
        </authorList>
    </citation>
    <scope>NUCLEOTIDE SEQUENCE</scope>
    <source>
        <strain evidence="1">Sp2 HRB7682 ss15</strain>
    </source>
</reference>
<gene>
    <name evidence="1" type="ORF">C8J55DRAFT_545501</name>
</gene>
<sequence>MKNFKVRSYLPPPFPHPSQDYPDIFQKFNVTTSSSWDASAFQNTHRLLSLSCQPKRLQTSLSVFASVIHSFLDKPPPITPTGYPGNPVIDPVLLCHLALEHTFPRATIPNLTKVTRFTTACEKRSGNRLEGPQV</sequence>
<dbReference type="Proteomes" id="UP001150238">
    <property type="component" value="Unassembled WGS sequence"/>
</dbReference>
<organism evidence="1 2">
    <name type="scientific">Lentinula lateritia</name>
    <dbReference type="NCBI Taxonomy" id="40482"/>
    <lineage>
        <taxon>Eukaryota</taxon>
        <taxon>Fungi</taxon>
        <taxon>Dikarya</taxon>
        <taxon>Basidiomycota</taxon>
        <taxon>Agaricomycotina</taxon>
        <taxon>Agaricomycetes</taxon>
        <taxon>Agaricomycetidae</taxon>
        <taxon>Agaricales</taxon>
        <taxon>Marasmiineae</taxon>
        <taxon>Omphalotaceae</taxon>
        <taxon>Lentinula</taxon>
    </lineage>
</organism>
<proteinExistence type="predicted"/>
<accession>A0A9W9B1X8</accession>